<dbReference type="InterPro" id="IPR001757">
    <property type="entry name" value="P_typ_ATPase"/>
</dbReference>
<protein>
    <recommendedName>
        <fullName evidence="11">Cation-transporting P-type ATPase N-terminal domain-containing protein</fullName>
    </recommendedName>
</protein>
<organism evidence="12 13">
    <name type="scientific">Boothiomyces macroporosus</name>
    <dbReference type="NCBI Taxonomy" id="261099"/>
    <lineage>
        <taxon>Eukaryota</taxon>
        <taxon>Fungi</taxon>
        <taxon>Fungi incertae sedis</taxon>
        <taxon>Chytridiomycota</taxon>
        <taxon>Chytridiomycota incertae sedis</taxon>
        <taxon>Chytridiomycetes</taxon>
        <taxon>Rhizophydiales</taxon>
        <taxon>Terramycetaceae</taxon>
        <taxon>Boothiomyces</taxon>
    </lineage>
</organism>
<dbReference type="SMART" id="SM00831">
    <property type="entry name" value="Cation_ATPase_N"/>
    <property type="match status" value="1"/>
</dbReference>
<evidence type="ECO:0000256" key="7">
    <source>
        <dbReference type="ARBA" id="ARBA00022967"/>
    </source>
</evidence>
<evidence type="ECO:0000256" key="5">
    <source>
        <dbReference type="ARBA" id="ARBA00022741"/>
    </source>
</evidence>
<keyword evidence="9 10" id="KW-0472">Membrane</keyword>
<keyword evidence="8 10" id="KW-1133">Transmembrane helix</keyword>
<dbReference type="InterPro" id="IPR059000">
    <property type="entry name" value="ATPase_P-type_domA"/>
</dbReference>
<dbReference type="Pfam" id="PF00690">
    <property type="entry name" value="Cation_ATPase_N"/>
    <property type="match status" value="1"/>
</dbReference>
<proteinExistence type="inferred from homology"/>
<keyword evidence="4 10" id="KW-0812">Transmembrane</keyword>
<evidence type="ECO:0000313" key="12">
    <source>
        <dbReference type="EMBL" id="KAJ3252615.1"/>
    </source>
</evidence>
<dbReference type="InterPro" id="IPR023298">
    <property type="entry name" value="ATPase_P-typ_TM_dom_sf"/>
</dbReference>
<evidence type="ECO:0000256" key="2">
    <source>
        <dbReference type="ARBA" id="ARBA00008804"/>
    </source>
</evidence>
<sequence>MTLKEKSPLSIFVFMAGANNKPVSNTEHKEVADEIDAEYEKLLQTDPSKGLSDEEAAARLEKFGPNELPEVRVNPYLKFLGYFLGPISYLLEIATILSAILGNWIDFGILVFVLIANAVIGFHEEAKAESALDALKNTLALKTRAWRNGKLVEVEAALLVPGDIIILRLGDIVPADARLLGIDATGEVTEGNLQIDQAALTGESLPVSKGKDAIAYSSSIVKQGQMMGVVTKTGIHTYIGRAANLISMTNDEGHFQKVIKTIGDFLVIITVVMALIIFIDSMTTKGNSFLDSLKQTVIITIAAIPV</sequence>
<dbReference type="GO" id="GO:0016020">
    <property type="term" value="C:membrane"/>
    <property type="evidence" value="ECO:0007669"/>
    <property type="project" value="UniProtKB-SubCell"/>
</dbReference>
<comment type="subcellular location">
    <subcellularLocation>
        <location evidence="1">Membrane</location>
        <topology evidence="1">Multi-pass membrane protein</topology>
    </subcellularLocation>
</comment>
<dbReference type="InterPro" id="IPR004014">
    <property type="entry name" value="ATPase_P-typ_cation-transptr_N"/>
</dbReference>
<dbReference type="Pfam" id="PF00122">
    <property type="entry name" value="E1-E2_ATPase"/>
    <property type="match status" value="1"/>
</dbReference>
<dbReference type="FunFam" id="2.70.150.10:FF:000042">
    <property type="entry name" value="Plasma membrane ATPase"/>
    <property type="match status" value="1"/>
</dbReference>
<keyword evidence="7" id="KW-1278">Translocase</keyword>
<feature type="transmembrane region" description="Helical" evidence="10">
    <location>
        <begin position="79"/>
        <end position="101"/>
    </location>
</feature>
<gene>
    <name evidence="12" type="ORF">HK103_001364</name>
</gene>
<dbReference type="NCBIfam" id="TIGR01494">
    <property type="entry name" value="ATPase_P-type"/>
    <property type="match status" value="1"/>
</dbReference>
<keyword evidence="6" id="KW-0067">ATP-binding</keyword>
<feature type="non-terminal residue" evidence="12">
    <location>
        <position position="1"/>
    </location>
</feature>
<dbReference type="EMBL" id="JADGKB010000135">
    <property type="protein sequence ID" value="KAJ3252615.1"/>
    <property type="molecule type" value="Genomic_DNA"/>
</dbReference>
<dbReference type="InterPro" id="IPR008250">
    <property type="entry name" value="ATPase_P-typ_transduc_dom_A_sf"/>
</dbReference>
<feature type="transmembrane region" description="Helical" evidence="10">
    <location>
        <begin position="258"/>
        <end position="279"/>
    </location>
</feature>
<keyword evidence="3" id="KW-0597">Phosphoprotein</keyword>
<dbReference type="PANTHER" id="PTHR42861">
    <property type="entry name" value="CALCIUM-TRANSPORTING ATPASE"/>
    <property type="match status" value="1"/>
</dbReference>
<dbReference type="SUPFAM" id="SSF81653">
    <property type="entry name" value="Calcium ATPase, transduction domain A"/>
    <property type="match status" value="1"/>
</dbReference>
<keyword evidence="5" id="KW-0547">Nucleotide-binding</keyword>
<name>A0AAD5UAG1_9FUNG</name>
<evidence type="ECO:0000256" key="3">
    <source>
        <dbReference type="ARBA" id="ARBA00022553"/>
    </source>
</evidence>
<dbReference type="AlphaFoldDB" id="A0AAD5UAG1"/>
<dbReference type="GO" id="GO:0016887">
    <property type="term" value="F:ATP hydrolysis activity"/>
    <property type="evidence" value="ECO:0007669"/>
    <property type="project" value="InterPro"/>
</dbReference>
<dbReference type="Gene3D" id="2.70.150.10">
    <property type="entry name" value="Calcium-transporting ATPase, cytoplasmic transduction domain A"/>
    <property type="match status" value="1"/>
</dbReference>
<evidence type="ECO:0000256" key="8">
    <source>
        <dbReference type="ARBA" id="ARBA00022989"/>
    </source>
</evidence>
<dbReference type="SUPFAM" id="SSF81665">
    <property type="entry name" value="Calcium ATPase, transmembrane domain M"/>
    <property type="match status" value="1"/>
</dbReference>
<accession>A0AAD5UAG1</accession>
<feature type="domain" description="Cation-transporting P-type ATPase N-terminal" evidence="11">
    <location>
        <begin position="26"/>
        <end position="103"/>
    </location>
</feature>
<feature type="transmembrane region" description="Helical" evidence="10">
    <location>
        <begin position="107"/>
        <end position="123"/>
    </location>
</feature>
<evidence type="ECO:0000256" key="6">
    <source>
        <dbReference type="ARBA" id="ARBA00022840"/>
    </source>
</evidence>
<evidence type="ECO:0000256" key="9">
    <source>
        <dbReference type="ARBA" id="ARBA00023136"/>
    </source>
</evidence>
<comment type="caution">
    <text evidence="12">The sequence shown here is derived from an EMBL/GenBank/DDBJ whole genome shotgun (WGS) entry which is preliminary data.</text>
</comment>
<comment type="similarity">
    <text evidence="2">Belongs to the cation transport ATPase (P-type) (TC 3.A.3) family. Type IIIA subfamily.</text>
</comment>
<dbReference type="Gene3D" id="1.20.1110.10">
    <property type="entry name" value="Calcium-transporting ATPase, transmembrane domain"/>
    <property type="match status" value="1"/>
</dbReference>
<evidence type="ECO:0000256" key="10">
    <source>
        <dbReference type="SAM" id="Phobius"/>
    </source>
</evidence>
<evidence type="ECO:0000256" key="4">
    <source>
        <dbReference type="ARBA" id="ARBA00022692"/>
    </source>
</evidence>
<dbReference type="GO" id="GO:0006812">
    <property type="term" value="P:monoatomic cation transport"/>
    <property type="evidence" value="ECO:0007669"/>
    <property type="project" value="UniProtKB-ARBA"/>
</dbReference>
<reference evidence="12" key="1">
    <citation type="submission" date="2020-05" db="EMBL/GenBank/DDBJ databases">
        <title>Phylogenomic resolution of chytrid fungi.</title>
        <authorList>
            <person name="Stajich J.E."/>
            <person name="Amses K."/>
            <person name="Simmons R."/>
            <person name="Seto K."/>
            <person name="Myers J."/>
            <person name="Bonds A."/>
            <person name="Quandt C.A."/>
            <person name="Barry K."/>
            <person name="Liu P."/>
            <person name="Grigoriev I."/>
            <person name="Longcore J.E."/>
            <person name="James T.Y."/>
        </authorList>
    </citation>
    <scope>NUCLEOTIDE SEQUENCE</scope>
    <source>
        <strain evidence="12">PLAUS21</strain>
    </source>
</reference>
<dbReference type="Proteomes" id="UP001210925">
    <property type="component" value="Unassembled WGS sequence"/>
</dbReference>
<dbReference type="GO" id="GO:0005524">
    <property type="term" value="F:ATP binding"/>
    <property type="evidence" value="ECO:0007669"/>
    <property type="project" value="UniProtKB-KW"/>
</dbReference>
<evidence type="ECO:0000259" key="11">
    <source>
        <dbReference type="SMART" id="SM00831"/>
    </source>
</evidence>
<keyword evidence="13" id="KW-1185">Reference proteome</keyword>
<evidence type="ECO:0000256" key="1">
    <source>
        <dbReference type="ARBA" id="ARBA00004141"/>
    </source>
</evidence>
<evidence type="ECO:0000313" key="13">
    <source>
        <dbReference type="Proteomes" id="UP001210925"/>
    </source>
</evidence>